<evidence type="ECO:0000313" key="7">
    <source>
        <dbReference type="Proteomes" id="UP000297598"/>
    </source>
</evidence>
<feature type="transmembrane region" description="Helical" evidence="2">
    <location>
        <begin position="91"/>
        <end position="124"/>
    </location>
</feature>
<evidence type="ECO:0000256" key="2">
    <source>
        <dbReference type="SAM" id="Phobius"/>
    </source>
</evidence>
<dbReference type="Pfam" id="PF13273">
    <property type="entry name" value="DUF4064"/>
    <property type="match status" value="1"/>
</dbReference>
<name>A0A380G174_9STAP</name>
<dbReference type="EMBL" id="UHDO01000001">
    <property type="protein sequence ID" value="SUM44522.1"/>
    <property type="molecule type" value="Genomic_DNA"/>
</dbReference>
<keyword evidence="2" id="KW-0472">Membrane</keyword>
<evidence type="ECO:0000259" key="3">
    <source>
        <dbReference type="Pfam" id="PF13273"/>
    </source>
</evidence>
<keyword evidence="7" id="KW-1185">Reference proteome</keyword>
<feature type="transmembrane region" description="Helical" evidence="2">
    <location>
        <begin position="62"/>
        <end position="84"/>
    </location>
</feature>
<reference evidence="4 6" key="1">
    <citation type="submission" date="2018-06" db="EMBL/GenBank/DDBJ databases">
        <authorList>
            <consortium name="Pathogen Informatics"/>
            <person name="Doyle S."/>
        </authorList>
    </citation>
    <scope>NUCLEOTIDE SEQUENCE [LARGE SCALE GENOMIC DNA]</scope>
    <source>
        <strain evidence="4 6">NCTC13830</strain>
    </source>
</reference>
<evidence type="ECO:0000256" key="1">
    <source>
        <dbReference type="SAM" id="MobiDB-lite"/>
    </source>
</evidence>
<sequence>MNRKVEIILAWIASGLSAIYFLMSLISFFIVKNGHNTTEQYNQMMHQFGNQNVNVTPEMVNFAMTFSIATLLFSTILGIAGTLIIKNRPILAGCLLIAAALIGIVNMSLIASVLWFIVAIMLFVKRSNNQNRRGNGNNSPRNEWHPDEEYQSRKKDDPYIY</sequence>
<feature type="compositionally biased region" description="Basic and acidic residues" evidence="1">
    <location>
        <begin position="142"/>
        <end position="161"/>
    </location>
</feature>
<evidence type="ECO:0000313" key="4">
    <source>
        <dbReference type="EMBL" id="SUM44522.1"/>
    </source>
</evidence>
<dbReference type="AlphaFoldDB" id="A0A380G174"/>
<evidence type="ECO:0000313" key="6">
    <source>
        <dbReference type="Proteomes" id="UP000254047"/>
    </source>
</evidence>
<accession>A0A380G174</accession>
<protein>
    <submittedName>
        <fullName evidence="5">DUF4064 domain-containing protein</fullName>
    </submittedName>
    <submittedName>
        <fullName evidence="4">Membrane protein</fullName>
    </submittedName>
</protein>
<feature type="domain" description="DUF4064" evidence="3">
    <location>
        <begin position="2"/>
        <end position="105"/>
    </location>
</feature>
<dbReference type="RefSeq" id="WP_103297116.1">
    <property type="nucleotide sequence ID" value="NZ_PPQT01000009.1"/>
</dbReference>
<dbReference type="Proteomes" id="UP000254047">
    <property type="component" value="Unassembled WGS sequence"/>
</dbReference>
<feature type="transmembrane region" description="Helical" evidence="2">
    <location>
        <begin position="7"/>
        <end position="31"/>
    </location>
</feature>
<evidence type="ECO:0000313" key="5">
    <source>
        <dbReference type="EMBL" id="TGE18479.1"/>
    </source>
</evidence>
<reference evidence="5 7" key="2">
    <citation type="submission" date="2019-04" db="EMBL/GenBank/DDBJ databases">
        <title>Genomic characterization of Staphylococcus petrasii strains.</title>
        <authorList>
            <person name="Vrbovska V."/>
            <person name="Kovarovic V."/>
            <person name="Maslanova I."/>
            <person name="Indrakova A."/>
            <person name="Petras P."/>
            <person name="Sedo O."/>
            <person name="Svec P."/>
            <person name="Fisarova L."/>
            <person name="Sedlacek I."/>
            <person name="Doskar J."/>
            <person name="Pantucek R."/>
        </authorList>
    </citation>
    <scope>NUCLEOTIDE SEQUENCE [LARGE SCALE GENOMIC DNA]</scope>
    <source>
        <strain evidence="5 7">P5404</strain>
    </source>
</reference>
<keyword evidence="2" id="KW-1133">Transmembrane helix</keyword>
<keyword evidence="2" id="KW-0812">Transmembrane</keyword>
<dbReference type="OrthoDB" id="2991403at2"/>
<organism evidence="4 6">
    <name type="scientific">Staphylococcus petrasii</name>
    <dbReference type="NCBI Taxonomy" id="1276936"/>
    <lineage>
        <taxon>Bacteria</taxon>
        <taxon>Bacillati</taxon>
        <taxon>Bacillota</taxon>
        <taxon>Bacilli</taxon>
        <taxon>Bacillales</taxon>
        <taxon>Staphylococcaceae</taxon>
        <taxon>Staphylococcus</taxon>
    </lineage>
</organism>
<proteinExistence type="predicted"/>
<feature type="region of interest" description="Disordered" evidence="1">
    <location>
        <begin position="131"/>
        <end position="161"/>
    </location>
</feature>
<gene>
    <name evidence="5" type="ORF">BJR09_03695</name>
    <name evidence="4" type="ORF">NCTC13830_01927</name>
</gene>
<dbReference type="EMBL" id="SRLS01000004">
    <property type="protein sequence ID" value="TGE18479.1"/>
    <property type="molecule type" value="Genomic_DNA"/>
</dbReference>
<dbReference type="Proteomes" id="UP000297598">
    <property type="component" value="Unassembled WGS sequence"/>
</dbReference>
<feature type="compositionally biased region" description="Low complexity" evidence="1">
    <location>
        <begin position="131"/>
        <end position="141"/>
    </location>
</feature>
<dbReference type="InterPro" id="IPR025273">
    <property type="entry name" value="DUF4064"/>
</dbReference>